<accession>A0A1H9XUN9</accession>
<proteinExistence type="predicted"/>
<feature type="transmembrane region" description="Helical" evidence="1">
    <location>
        <begin position="65"/>
        <end position="81"/>
    </location>
</feature>
<keyword evidence="1" id="KW-1133">Transmembrane helix</keyword>
<keyword evidence="1" id="KW-0812">Transmembrane</keyword>
<evidence type="ECO:0000256" key="1">
    <source>
        <dbReference type="SAM" id="Phobius"/>
    </source>
</evidence>
<dbReference type="EMBL" id="FOHB01000015">
    <property type="protein sequence ID" value="SES49895.1"/>
    <property type="molecule type" value="Genomic_DNA"/>
</dbReference>
<name>A0A1H9XUN9_9MICO</name>
<protein>
    <submittedName>
        <fullName evidence="3">PAP2 superfamily protein</fullName>
    </submittedName>
</protein>
<reference evidence="4" key="1">
    <citation type="submission" date="2016-10" db="EMBL/GenBank/DDBJ databases">
        <authorList>
            <person name="Varghese N."/>
            <person name="Submissions S."/>
        </authorList>
    </citation>
    <scope>NUCLEOTIDE SEQUENCE [LARGE SCALE GENOMIC DNA]</scope>
    <source>
        <strain evidence="4">CGMCC 1.6963</strain>
    </source>
</reference>
<evidence type="ECO:0000313" key="4">
    <source>
        <dbReference type="Proteomes" id="UP000199019"/>
    </source>
</evidence>
<dbReference type="InterPro" id="IPR036938">
    <property type="entry name" value="PAP2/HPO_sf"/>
</dbReference>
<keyword evidence="1" id="KW-0472">Membrane</keyword>
<feature type="transmembrane region" description="Helical" evidence="1">
    <location>
        <begin position="151"/>
        <end position="172"/>
    </location>
</feature>
<dbReference type="InterPro" id="IPR000326">
    <property type="entry name" value="PAP2/HPO"/>
</dbReference>
<dbReference type="SUPFAM" id="SSF48317">
    <property type="entry name" value="Acid phosphatase/Vanadium-dependent haloperoxidase"/>
    <property type="match status" value="1"/>
</dbReference>
<dbReference type="STRING" id="587636.SAMN05216199_0546"/>
<evidence type="ECO:0000259" key="2">
    <source>
        <dbReference type="SMART" id="SM00014"/>
    </source>
</evidence>
<evidence type="ECO:0000313" key="3">
    <source>
        <dbReference type="EMBL" id="SES49895.1"/>
    </source>
</evidence>
<dbReference type="OrthoDB" id="4869628at2"/>
<dbReference type="Gene3D" id="1.20.144.10">
    <property type="entry name" value="Phosphatidic acid phosphatase type 2/haloperoxidase"/>
    <property type="match status" value="1"/>
</dbReference>
<gene>
    <name evidence="3" type="ORF">SAMN05216199_0546</name>
</gene>
<organism evidence="3 4">
    <name type="scientific">Pedococcus cremeus</name>
    <dbReference type="NCBI Taxonomy" id="587636"/>
    <lineage>
        <taxon>Bacteria</taxon>
        <taxon>Bacillati</taxon>
        <taxon>Actinomycetota</taxon>
        <taxon>Actinomycetes</taxon>
        <taxon>Micrococcales</taxon>
        <taxon>Intrasporangiaceae</taxon>
        <taxon>Pedococcus</taxon>
    </lineage>
</organism>
<feature type="domain" description="Phosphatidic acid phosphatase type 2/haloperoxidase" evidence="2">
    <location>
        <begin position="88"/>
        <end position="193"/>
    </location>
</feature>
<dbReference type="SMART" id="SM00014">
    <property type="entry name" value="acidPPc"/>
    <property type="match status" value="1"/>
</dbReference>
<feature type="transmembrane region" description="Helical" evidence="1">
    <location>
        <begin position="125"/>
        <end position="144"/>
    </location>
</feature>
<dbReference type="AlphaFoldDB" id="A0A1H9XUN9"/>
<sequence>MGTAWSRPLRLAVGAVTCFLVLAVLVATGTTQALDVEVVSHLRPRDAWGPAQVEWSPWMSRLQPGRMYLLLAATSAAAAAWRRSWWPLVFGAVLAGSSAALTVLAKVALDRPDPHGWVATSGGSYPSGHVVALLVCLSGCLLLVGPRVRWWLWAPVVVAATLLSVSLLVSAAHWPSDVLGGALLAVAVVGGLSSLSLRQRAVVPAPRNASSRGATTSAS</sequence>
<feature type="transmembrane region" description="Helical" evidence="1">
    <location>
        <begin position="178"/>
        <end position="197"/>
    </location>
</feature>
<dbReference type="Proteomes" id="UP000199019">
    <property type="component" value="Unassembled WGS sequence"/>
</dbReference>
<keyword evidence="4" id="KW-1185">Reference proteome</keyword>
<dbReference type="Pfam" id="PF01569">
    <property type="entry name" value="PAP2"/>
    <property type="match status" value="1"/>
</dbReference>
<feature type="transmembrane region" description="Helical" evidence="1">
    <location>
        <begin position="88"/>
        <end position="105"/>
    </location>
</feature>